<dbReference type="SUPFAM" id="SSF51621">
    <property type="entry name" value="Phosphoenolpyruvate/pyruvate domain"/>
    <property type="match status" value="1"/>
</dbReference>
<dbReference type="InterPro" id="IPR040442">
    <property type="entry name" value="Pyrv_kinase-like_dom_sf"/>
</dbReference>
<comment type="caution">
    <text evidence="1">The sequence shown here is derived from an EMBL/GenBank/DDBJ whole genome shotgun (WGS) entry which is preliminary data.</text>
</comment>
<dbReference type="EMBL" id="BART01021491">
    <property type="protein sequence ID" value="GAH00907.1"/>
    <property type="molecule type" value="Genomic_DNA"/>
</dbReference>
<evidence type="ECO:0000313" key="1">
    <source>
        <dbReference type="EMBL" id="GAH00907.1"/>
    </source>
</evidence>
<organism evidence="1">
    <name type="scientific">marine sediment metagenome</name>
    <dbReference type="NCBI Taxonomy" id="412755"/>
    <lineage>
        <taxon>unclassified sequences</taxon>
        <taxon>metagenomes</taxon>
        <taxon>ecological metagenomes</taxon>
    </lineage>
</organism>
<accession>X1C0V1</accession>
<protein>
    <submittedName>
        <fullName evidence="1">Uncharacterized protein</fullName>
    </submittedName>
</protein>
<reference evidence="1" key="1">
    <citation type="journal article" date="2014" name="Front. Microbiol.">
        <title>High frequency of phylogenetically diverse reductive dehalogenase-homologous genes in deep subseafloor sedimentary metagenomes.</title>
        <authorList>
            <person name="Kawai M."/>
            <person name="Futagami T."/>
            <person name="Toyoda A."/>
            <person name="Takaki Y."/>
            <person name="Nishi S."/>
            <person name="Hori S."/>
            <person name="Arai W."/>
            <person name="Tsubouchi T."/>
            <person name="Morono Y."/>
            <person name="Uchiyama I."/>
            <person name="Ito T."/>
            <person name="Fujiyama A."/>
            <person name="Inagaki F."/>
            <person name="Takami H."/>
        </authorList>
    </citation>
    <scope>NUCLEOTIDE SEQUENCE</scope>
    <source>
        <strain evidence="1">Expedition CK06-06</strain>
    </source>
</reference>
<dbReference type="Gene3D" id="3.20.20.60">
    <property type="entry name" value="Phosphoenolpyruvate-binding domains"/>
    <property type="match status" value="1"/>
</dbReference>
<sequence>MINVETLQAAQNFDDMLKIPETKILNGIVVGRVDLVGSMGLDRRSVNSEKVFNITQNLSKKAKQQKMTCVVGGAISVDSLPFLRALSEGLLDRYETRKICFLCPGALGKDAEKGIQKAVGFELLWLQNKQNYYKAISEEDDERISMLGERCQKLSNI</sequence>
<name>X1C0V1_9ZZZZ</name>
<proteinExistence type="predicted"/>
<dbReference type="AlphaFoldDB" id="X1C0V1"/>
<dbReference type="GO" id="GO:0003824">
    <property type="term" value="F:catalytic activity"/>
    <property type="evidence" value="ECO:0007669"/>
    <property type="project" value="InterPro"/>
</dbReference>
<dbReference type="InterPro" id="IPR015813">
    <property type="entry name" value="Pyrv/PenolPyrv_kinase-like_dom"/>
</dbReference>
<gene>
    <name evidence="1" type="ORF">S01H4_39629</name>
</gene>